<gene>
    <name evidence="2" type="ORF">LCOR_05978.1</name>
</gene>
<dbReference type="Pfam" id="PF06985">
    <property type="entry name" value="HET"/>
    <property type="match status" value="1"/>
</dbReference>
<sequence length="423" mass="49999">MSDTPSNNEPCQIHVPTEGWSEKRKQLFERRVEALLKHPEFLLVYVPKDEAKLQLVKPVDNAYHRDRIIQRVNESKADTNMPTTWYTLSHFWGDVQSDGHRWHDIGDHLNDEHGKPVDLWDNPHMRMRHQKRQPLLTLLKSHPDSYWWIDNLCVRSFRASKLMGSIYTCCSQCIAMVDCKPAVISQIHAMKNVDTITYDTMPFTEFLDQYEKLNNLLITLTQCNWWKRVWTWQEMVLPQEIKFMAETTMQLSEDSMLHVDDLYHLEAMLGRMLFVFIKNGSRPLHAPTTAFKELRYSRTFDKYRVMDQMDSRLLVSLIDVFGRSSREALYAIDYIYGVLGVLPIDVPRMDQHIHDPNVVWEYFLSKLDEFLREFTRTQFTNNIDQNQVRLITITEEARRTDLSAARNMADVYRNLLAVYDCVL</sequence>
<keyword evidence="3" id="KW-1185">Reference proteome</keyword>
<comment type="caution">
    <text evidence="2">The sequence shown here is derived from an EMBL/GenBank/DDBJ whole genome shotgun (WGS) entry which is preliminary data.</text>
</comment>
<accession>A0A068RYD2</accession>
<feature type="domain" description="Heterokaryon incompatibility" evidence="1">
    <location>
        <begin position="86"/>
        <end position="234"/>
    </location>
</feature>
<dbReference type="Proteomes" id="UP000027586">
    <property type="component" value="Unassembled WGS sequence"/>
</dbReference>
<dbReference type="OrthoDB" id="194358at2759"/>
<dbReference type="PANTHER" id="PTHR24148">
    <property type="entry name" value="ANKYRIN REPEAT DOMAIN-CONTAINING PROTEIN 39 HOMOLOG-RELATED"/>
    <property type="match status" value="1"/>
</dbReference>
<dbReference type="EMBL" id="CBTN010000025">
    <property type="protein sequence ID" value="CDH54760.1"/>
    <property type="molecule type" value="Genomic_DNA"/>
</dbReference>
<protein>
    <recommendedName>
        <fullName evidence="1">Heterokaryon incompatibility domain-containing protein</fullName>
    </recommendedName>
</protein>
<dbReference type="InterPro" id="IPR052895">
    <property type="entry name" value="HetReg/Transcr_Mod"/>
</dbReference>
<proteinExistence type="predicted"/>
<name>A0A068RYD2_9FUNG</name>
<dbReference type="PANTHER" id="PTHR24148:SF64">
    <property type="entry name" value="HETEROKARYON INCOMPATIBILITY DOMAIN-CONTAINING PROTEIN"/>
    <property type="match status" value="1"/>
</dbReference>
<dbReference type="AlphaFoldDB" id="A0A068RYD2"/>
<reference evidence="2" key="1">
    <citation type="submission" date="2013-08" db="EMBL/GenBank/DDBJ databases">
        <title>Gene expansion shapes genome architecture in the human pathogen Lichtheimia corymbifera: an evolutionary genomics analysis in the ancient terrestrial Mucorales (Mucoromycotina).</title>
        <authorList>
            <person name="Schwartze V.U."/>
            <person name="Winter S."/>
            <person name="Shelest E."/>
            <person name="Marcet-Houben M."/>
            <person name="Horn F."/>
            <person name="Wehner S."/>
            <person name="Hoffmann K."/>
            <person name="Riege K."/>
            <person name="Sammeth M."/>
            <person name="Nowrousian M."/>
            <person name="Valiante V."/>
            <person name="Linde J."/>
            <person name="Jacobsen I.D."/>
            <person name="Marz M."/>
            <person name="Brakhage A.A."/>
            <person name="Gabaldon T."/>
            <person name="Bocker S."/>
            <person name="Voigt K."/>
        </authorList>
    </citation>
    <scope>NUCLEOTIDE SEQUENCE [LARGE SCALE GENOMIC DNA]</scope>
    <source>
        <strain evidence="2">FSU 9682</strain>
    </source>
</reference>
<dbReference type="InterPro" id="IPR010730">
    <property type="entry name" value="HET"/>
</dbReference>
<evidence type="ECO:0000313" key="3">
    <source>
        <dbReference type="Proteomes" id="UP000027586"/>
    </source>
</evidence>
<dbReference type="VEuPathDB" id="FungiDB:LCOR_05978.1"/>
<evidence type="ECO:0000259" key="1">
    <source>
        <dbReference type="Pfam" id="PF06985"/>
    </source>
</evidence>
<evidence type="ECO:0000313" key="2">
    <source>
        <dbReference type="EMBL" id="CDH54760.1"/>
    </source>
</evidence>
<organism evidence="2 3">
    <name type="scientific">Lichtheimia corymbifera JMRC:FSU:9682</name>
    <dbReference type="NCBI Taxonomy" id="1263082"/>
    <lineage>
        <taxon>Eukaryota</taxon>
        <taxon>Fungi</taxon>
        <taxon>Fungi incertae sedis</taxon>
        <taxon>Mucoromycota</taxon>
        <taxon>Mucoromycotina</taxon>
        <taxon>Mucoromycetes</taxon>
        <taxon>Mucorales</taxon>
        <taxon>Lichtheimiaceae</taxon>
        <taxon>Lichtheimia</taxon>
    </lineage>
</organism>